<dbReference type="SMART" id="SM00739">
    <property type="entry name" value="KOW"/>
    <property type="match status" value="1"/>
</dbReference>
<evidence type="ECO:0000313" key="9">
    <source>
        <dbReference type="Proteomes" id="UP001059576"/>
    </source>
</evidence>
<dbReference type="InterPro" id="IPR014722">
    <property type="entry name" value="Rib_uL2_dom2"/>
</dbReference>
<dbReference type="GO" id="GO:0005840">
    <property type="term" value="C:ribosome"/>
    <property type="evidence" value="ECO:0007669"/>
    <property type="project" value="UniProtKB-KW"/>
</dbReference>
<comment type="similarity">
    <text evidence="1 5 6">Belongs to the universal ribosomal protein uL24 family.</text>
</comment>
<proteinExistence type="inferred from homology"/>
<dbReference type="Proteomes" id="UP001059576">
    <property type="component" value="Chromosome"/>
</dbReference>
<sequence>MKTKLKKNDEVVVLAGKEKGKSGRILAIQAKNNTATVQELNMLTKHKKPSQQNTEGGIVTFEGPIHLSNLALVVKKAAKGKPAMHSKLGFKVDKEGKKIRIARKTGKEV</sequence>
<keyword evidence="5" id="KW-0699">rRNA-binding</keyword>
<dbReference type="InterPro" id="IPR057264">
    <property type="entry name" value="Ribosomal_uL24_C"/>
</dbReference>
<dbReference type="InterPro" id="IPR008991">
    <property type="entry name" value="Translation_prot_SH3-like_sf"/>
</dbReference>
<dbReference type="PANTHER" id="PTHR12903">
    <property type="entry name" value="MITOCHONDRIAL RIBOSOMAL PROTEIN L24"/>
    <property type="match status" value="1"/>
</dbReference>
<evidence type="ECO:0000256" key="4">
    <source>
        <dbReference type="ARBA" id="ARBA00035206"/>
    </source>
</evidence>
<evidence type="ECO:0000256" key="6">
    <source>
        <dbReference type="RuleBase" id="RU003477"/>
    </source>
</evidence>
<dbReference type="Gene3D" id="2.30.30.30">
    <property type="match status" value="1"/>
</dbReference>
<evidence type="ECO:0000256" key="1">
    <source>
        <dbReference type="ARBA" id="ARBA00010618"/>
    </source>
</evidence>
<dbReference type="InterPro" id="IPR005825">
    <property type="entry name" value="Ribosomal_uL24_CS"/>
</dbReference>
<comment type="subunit">
    <text evidence="5">Part of the 50S ribosomal subunit.</text>
</comment>
<dbReference type="SUPFAM" id="SSF50104">
    <property type="entry name" value="Translation proteins SH3-like domain"/>
    <property type="match status" value="1"/>
</dbReference>
<keyword evidence="2 5" id="KW-0689">Ribosomal protein</keyword>
<dbReference type="EMBL" id="CP101808">
    <property type="protein sequence ID" value="UUD37095.1"/>
    <property type="molecule type" value="Genomic_DNA"/>
</dbReference>
<keyword evidence="9" id="KW-1185">Reference proteome</keyword>
<accession>A0ABY5J273</accession>
<dbReference type="NCBIfam" id="TIGR01079">
    <property type="entry name" value="rplX_bact"/>
    <property type="match status" value="1"/>
</dbReference>
<dbReference type="Pfam" id="PF17136">
    <property type="entry name" value="ribosomal_L24"/>
    <property type="match status" value="1"/>
</dbReference>
<feature type="domain" description="KOW" evidence="7">
    <location>
        <begin position="4"/>
        <end position="31"/>
    </location>
</feature>
<reference evidence="8" key="1">
    <citation type="submission" date="2022-07" db="EMBL/GenBank/DDBJ databases">
        <title>Complete genome of Mycoplasma equigenitalium type strain T37.</title>
        <authorList>
            <person name="Spergser J."/>
        </authorList>
    </citation>
    <scope>NUCLEOTIDE SEQUENCE</scope>
    <source>
        <strain evidence="8">T37</strain>
    </source>
</reference>
<dbReference type="InterPro" id="IPR003256">
    <property type="entry name" value="Ribosomal_uL24"/>
</dbReference>
<evidence type="ECO:0000259" key="7">
    <source>
        <dbReference type="SMART" id="SM00739"/>
    </source>
</evidence>
<evidence type="ECO:0000256" key="2">
    <source>
        <dbReference type="ARBA" id="ARBA00022980"/>
    </source>
</evidence>
<organism evidence="8 9">
    <name type="scientific">Mycoplasmopsis equigenitalium</name>
    <dbReference type="NCBI Taxonomy" id="114883"/>
    <lineage>
        <taxon>Bacteria</taxon>
        <taxon>Bacillati</taxon>
        <taxon>Mycoplasmatota</taxon>
        <taxon>Mycoplasmoidales</taxon>
        <taxon>Metamycoplasmataceae</taxon>
        <taxon>Mycoplasmopsis</taxon>
    </lineage>
</organism>
<comment type="function">
    <text evidence="5">One of two assembly initiator proteins, it binds directly to the 5'-end of the 23S rRNA, where it nucleates assembly of the 50S subunit.</text>
</comment>
<dbReference type="CDD" id="cd06089">
    <property type="entry name" value="KOW_RPL26"/>
    <property type="match status" value="1"/>
</dbReference>
<evidence type="ECO:0000256" key="5">
    <source>
        <dbReference type="HAMAP-Rule" id="MF_01326"/>
    </source>
</evidence>
<keyword evidence="5" id="KW-0694">RNA-binding</keyword>
<protein>
    <recommendedName>
        <fullName evidence="4 5">Large ribosomal subunit protein uL24</fullName>
    </recommendedName>
</protein>
<keyword evidence="3 5" id="KW-0687">Ribonucleoprotein</keyword>
<evidence type="ECO:0000256" key="3">
    <source>
        <dbReference type="ARBA" id="ARBA00023274"/>
    </source>
</evidence>
<gene>
    <name evidence="5 8" type="primary">rplX</name>
    <name evidence="8" type="ORF">NPA09_00760</name>
</gene>
<dbReference type="HAMAP" id="MF_01326_B">
    <property type="entry name" value="Ribosomal_uL24_B"/>
    <property type="match status" value="1"/>
</dbReference>
<dbReference type="RefSeq" id="WP_187468883.1">
    <property type="nucleotide sequence ID" value="NZ_CP101808.1"/>
</dbReference>
<dbReference type="InterPro" id="IPR041988">
    <property type="entry name" value="Ribosomal_uL24_KOW"/>
</dbReference>
<dbReference type="PROSITE" id="PS01108">
    <property type="entry name" value="RIBOSOMAL_L24"/>
    <property type="match status" value="1"/>
</dbReference>
<evidence type="ECO:0000313" key="8">
    <source>
        <dbReference type="EMBL" id="UUD37095.1"/>
    </source>
</evidence>
<comment type="function">
    <text evidence="5">One of the proteins that surrounds the polypeptide exit tunnel on the outside of the subunit.</text>
</comment>
<dbReference type="InterPro" id="IPR005824">
    <property type="entry name" value="KOW"/>
</dbReference>
<dbReference type="Pfam" id="PF00467">
    <property type="entry name" value="KOW"/>
    <property type="match status" value="1"/>
</dbReference>
<name>A0ABY5J273_9BACT</name>